<organism evidence="15 16">
    <name type="scientific">Helicobacter japonicus</name>
    <dbReference type="NCBI Taxonomy" id="425400"/>
    <lineage>
        <taxon>Bacteria</taxon>
        <taxon>Pseudomonadati</taxon>
        <taxon>Campylobacterota</taxon>
        <taxon>Epsilonproteobacteria</taxon>
        <taxon>Campylobacterales</taxon>
        <taxon>Helicobacteraceae</taxon>
        <taxon>Helicobacter</taxon>
    </lineage>
</organism>
<dbReference type="PANTHER" id="PTHR10954:SF18">
    <property type="entry name" value="RIBONUCLEASE HII"/>
    <property type="match status" value="1"/>
</dbReference>
<name>A0A4U8TIY2_9HELI</name>
<gene>
    <name evidence="15" type="ORF">LS65_008200</name>
</gene>
<dbReference type="PANTHER" id="PTHR10954">
    <property type="entry name" value="RIBONUCLEASE H2 SUBUNIT A"/>
    <property type="match status" value="1"/>
</dbReference>
<dbReference type="EMBL" id="JRMQ02000013">
    <property type="protein sequence ID" value="TLE00291.1"/>
    <property type="molecule type" value="Genomic_DNA"/>
</dbReference>
<evidence type="ECO:0000259" key="14">
    <source>
        <dbReference type="PROSITE" id="PS51975"/>
    </source>
</evidence>
<dbReference type="RefSeq" id="WP_034363967.1">
    <property type="nucleotide sequence ID" value="NZ_CAJUDB010000025.1"/>
</dbReference>
<dbReference type="Pfam" id="PF01351">
    <property type="entry name" value="RNase_HII"/>
    <property type="match status" value="1"/>
</dbReference>
<keyword evidence="6" id="KW-0963">Cytoplasm</keyword>
<comment type="catalytic activity">
    <reaction evidence="1 12 13">
        <text>Endonucleolytic cleavage to 5'-phosphomonoester.</text>
        <dbReference type="EC" id="3.1.26.4"/>
    </reaction>
</comment>
<dbReference type="GO" id="GO:0005737">
    <property type="term" value="C:cytoplasm"/>
    <property type="evidence" value="ECO:0007669"/>
    <property type="project" value="UniProtKB-SubCell"/>
</dbReference>
<dbReference type="SUPFAM" id="SSF53098">
    <property type="entry name" value="Ribonuclease H-like"/>
    <property type="match status" value="1"/>
</dbReference>
<evidence type="ECO:0000256" key="7">
    <source>
        <dbReference type="ARBA" id="ARBA00022722"/>
    </source>
</evidence>
<sequence length="223" mass="24908">MWVAGIDEAGRGCLCGSLFVAGVIGKAHIIESFGAKDSKRLSPKRREYIYESMEKAQNKGEISIYVVEINAEEIDTNGLSFAMRKGIESLLKALGDYALQYKILQKELEINDTNNGDKRERFTIVIDGNTIFNAQIPQYLQELGLSVKTLVKADSLLSVVSCASIAAKVCKDRQMCALDKLYPQYKLAKNKGYGTLEHRKSIAQYGYCPHHRKSFAFNALKLL</sequence>
<comment type="caution">
    <text evidence="15">The sequence shown here is derived from an EMBL/GenBank/DDBJ whole genome shotgun (WGS) entry which is preliminary data.</text>
</comment>
<keyword evidence="10 12" id="KW-0378">Hydrolase</keyword>
<comment type="subcellular location">
    <subcellularLocation>
        <location evidence="4">Cytoplasm</location>
    </subcellularLocation>
</comment>
<dbReference type="InterPro" id="IPR022898">
    <property type="entry name" value="RNase_HII"/>
</dbReference>
<evidence type="ECO:0000256" key="2">
    <source>
        <dbReference type="ARBA" id="ARBA00001946"/>
    </source>
</evidence>
<keyword evidence="8 12" id="KW-0479">Metal-binding</keyword>
<proteinExistence type="inferred from homology"/>
<dbReference type="InterPro" id="IPR036397">
    <property type="entry name" value="RNaseH_sf"/>
</dbReference>
<keyword evidence="16" id="KW-1185">Reference proteome</keyword>
<dbReference type="InterPro" id="IPR001352">
    <property type="entry name" value="RNase_HII/HIII"/>
</dbReference>
<comment type="cofactor">
    <cofactor evidence="12">
        <name>Mn(2+)</name>
        <dbReference type="ChEBI" id="CHEBI:29035"/>
    </cofactor>
    <cofactor evidence="12">
        <name>Mg(2+)</name>
        <dbReference type="ChEBI" id="CHEBI:18420"/>
    </cofactor>
    <text evidence="12">Manganese or magnesium. Binds 1 divalent metal ion per monomer in the absence of substrate. May bind a second metal ion after substrate binding.</text>
</comment>
<dbReference type="Proteomes" id="UP000029707">
    <property type="component" value="Unassembled WGS sequence"/>
</dbReference>
<dbReference type="AlphaFoldDB" id="A0A4U8TIY2"/>
<evidence type="ECO:0000256" key="5">
    <source>
        <dbReference type="ARBA" id="ARBA00007383"/>
    </source>
</evidence>
<evidence type="ECO:0000256" key="6">
    <source>
        <dbReference type="ARBA" id="ARBA00022490"/>
    </source>
</evidence>
<dbReference type="GO" id="GO:0032299">
    <property type="term" value="C:ribonuclease H2 complex"/>
    <property type="evidence" value="ECO:0007669"/>
    <property type="project" value="TreeGrafter"/>
</dbReference>
<evidence type="ECO:0000256" key="11">
    <source>
        <dbReference type="ARBA" id="ARBA00023211"/>
    </source>
</evidence>
<evidence type="ECO:0000313" key="15">
    <source>
        <dbReference type="EMBL" id="TLE00291.1"/>
    </source>
</evidence>
<reference evidence="15 16" key="1">
    <citation type="journal article" date="2014" name="Genome Announc.">
        <title>Draft genome sequences of eight enterohepatic helicobacter species isolated from both laboratory and wild rodents.</title>
        <authorList>
            <person name="Sheh A."/>
            <person name="Shen Z."/>
            <person name="Fox J.G."/>
        </authorList>
    </citation>
    <scope>NUCLEOTIDE SEQUENCE [LARGE SCALE GENOMIC DNA]</scope>
    <source>
        <strain evidence="15 16">MIT 01-6451</strain>
    </source>
</reference>
<dbReference type="InterPro" id="IPR024567">
    <property type="entry name" value="RNase_HII/HIII_dom"/>
</dbReference>
<evidence type="ECO:0000256" key="3">
    <source>
        <dbReference type="ARBA" id="ARBA00004065"/>
    </source>
</evidence>
<dbReference type="STRING" id="425400.LS65_10515"/>
<keyword evidence="9 12" id="KW-0255">Endonuclease</keyword>
<dbReference type="OrthoDB" id="9803420at2"/>
<comment type="similarity">
    <text evidence="5 13">Belongs to the RNase HII family.</text>
</comment>
<dbReference type="GO" id="GO:0004523">
    <property type="term" value="F:RNA-DNA hybrid ribonuclease activity"/>
    <property type="evidence" value="ECO:0007669"/>
    <property type="project" value="UniProtKB-UniRule"/>
</dbReference>
<feature type="binding site" evidence="12">
    <location>
        <position position="8"/>
    </location>
    <ligand>
        <name>a divalent metal cation</name>
        <dbReference type="ChEBI" id="CHEBI:60240"/>
    </ligand>
</feature>
<dbReference type="EC" id="3.1.26.4" evidence="13"/>
<evidence type="ECO:0000256" key="12">
    <source>
        <dbReference type="PROSITE-ProRule" id="PRU01319"/>
    </source>
</evidence>
<dbReference type="Gene3D" id="3.30.420.10">
    <property type="entry name" value="Ribonuclease H-like superfamily/Ribonuclease H"/>
    <property type="match status" value="1"/>
</dbReference>
<accession>A0A4U8TIY2</accession>
<dbReference type="PROSITE" id="PS51975">
    <property type="entry name" value="RNASE_H_2"/>
    <property type="match status" value="1"/>
</dbReference>
<keyword evidence="7 12" id="KW-0540">Nuclease</keyword>
<comment type="cofactor">
    <cofactor evidence="2">
        <name>Mg(2+)</name>
        <dbReference type="ChEBI" id="CHEBI:18420"/>
    </cofactor>
</comment>
<keyword evidence="11" id="KW-0464">Manganese</keyword>
<evidence type="ECO:0000256" key="13">
    <source>
        <dbReference type="RuleBase" id="RU003515"/>
    </source>
</evidence>
<evidence type="ECO:0000256" key="8">
    <source>
        <dbReference type="ARBA" id="ARBA00022723"/>
    </source>
</evidence>
<protein>
    <recommendedName>
        <fullName evidence="13">Ribonuclease</fullName>
        <ecNumber evidence="13">3.1.26.4</ecNumber>
    </recommendedName>
</protein>
<dbReference type="InterPro" id="IPR012337">
    <property type="entry name" value="RNaseH-like_sf"/>
</dbReference>
<comment type="function">
    <text evidence="3 13">Endonuclease that specifically degrades the RNA of RNA-DNA hybrids.</text>
</comment>
<feature type="binding site" evidence="12">
    <location>
        <position position="127"/>
    </location>
    <ligand>
        <name>a divalent metal cation</name>
        <dbReference type="ChEBI" id="CHEBI:60240"/>
    </ligand>
</feature>
<dbReference type="GO" id="GO:0006298">
    <property type="term" value="P:mismatch repair"/>
    <property type="evidence" value="ECO:0007669"/>
    <property type="project" value="TreeGrafter"/>
</dbReference>
<dbReference type="GO" id="GO:0043137">
    <property type="term" value="P:DNA replication, removal of RNA primer"/>
    <property type="evidence" value="ECO:0007669"/>
    <property type="project" value="TreeGrafter"/>
</dbReference>
<dbReference type="GO" id="GO:0046872">
    <property type="term" value="F:metal ion binding"/>
    <property type="evidence" value="ECO:0007669"/>
    <property type="project" value="UniProtKB-KW"/>
</dbReference>
<evidence type="ECO:0000313" key="16">
    <source>
        <dbReference type="Proteomes" id="UP000029707"/>
    </source>
</evidence>
<dbReference type="GO" id="GO:0003723">
    <property type="term" value="F:RNA binding"/>
    <property type="evidence" value="ECO:0007669"/>
    <property type="project" value="UniProtKB-UniRule"/>
</dbReference>
<feature type="binding site" evidence="12">
    <location>
        <position position="7"/>
    </location>
    <ligand>
        <name>a divalent metal cation</name>
        <dbReference type="ChEBI" id="CHEBI:60240"/>
    </ligand>
</feature>
<dbReference type="CDD" id="cd07182">
    <property type="entry name" value="RNase_HII_bacteria_HII_like"/>
    <property type="match status" value="1"/>
</dbReference>
<evidence type="ECO:0000256" key="9">
    <source>
        <dbReference type="ARBA" id="ARBA00022759"/>
    </source>
</evidence>
<evidence type="ECO:0000256" key="10">
    <source>
        <dbReference type="ARBA" id="ARBA00022801"/>
    </source>
</evidence>
<feature type="domain" description="RNase H type-2" evidence="14">
    <location>
        <begin position="1"/>
        <end position="223"/>
    </location>
</feature>
<evidence type="ECO:0000256" key="1">
    <source>
        <dbReference type="ARBA" id="ARBA00000077"/>
    </source>
</evidence>
<evidence type="ECO:0000256" key="4">
    <source>
        <dbReference type="ARBA" id="ARBA00004496"/>
    </source>
</evidence>